<dbReference type="EMBL" id="CADCVX010000190">
    <property type="protein sequence ID" value="CAA9496668.1"/>
    <property type="molecule type" value="Genomic_DNA"/>
</dbReference>
<proteinExistence type="predicted"/>
<accession>A0A6J4SF10</accession>
<organism evidence="1">
    <name type="scientific">uncultured Sphingomonadaceae bacterium</name>
    <dbReference type="NCBI Taxonomy" id="169976"/>
    <lineage>
        <taxon>Bacteria</taxon>
        <taxon>Pseudomonadati</taxon>
        <taxon>Pseudomonadota</taxon>
        <taxon>Alphaproteobacteria</taxon>
        <taxon>Sphingomonadales</taxon>
        <taxon>Sphingomonadaceae</taxon>
        <taxon>environmental samples</taxon>
    </lineage>
</organism>
<sequence length="44" mass="4807">MEGAIRRSTKSATSLAARLAALSHSTFVRHMRFASSLDPTRCTL</sequence>
<protein>
    <submittedName>
        <fullName evidence="1">Uncharacterized protein</fullName>
    </submittedName>
</protein>
<gene>
    <name evidence="1" type="ORF">AVDCRST_MAG91-822</name>
</gene>
<dbReference type="AlphaFoldDB" id="A0A6J4SF10"/>
<reference evidence="1" key="1">
    <citation type="submission" date="2020-02" db="EMBL/GenBank/DDBJ databases">
        <authorList>
            <person name="Meier V. D."/>
        </authorList>
    </citation>
    <scope>NUCLEOTIDE SEQUENCE</scope>
    <source>
        <strain evidence="1">AVDCRST_MAG91</strain>
    </source>
</reference>
<evidence type="ECO:0000313" key="1">
    <source>
        <dbReference type="EMBL" id="CAA9496668.1"/>
    </source>
</evidence>
<name>A0A6J4SF10_9SPHN</name>